<evidence type="ECO:0000256" key="8">
    <source>
        <dbReference type="PIRSR" id="PIRSR610300-51"/>
    </source>
</evidence>
<keyword evidence="5 9" id="KW-0560">Oxidoreductase</keyword>
<comment type="similarity">
    <text evidence="1 9">Belongs to the cysteine dioxygenase family.</text>
</comment>
<keyword evidence="11" id="KW-1185">Reference proteome</keyword>
<dbReference type="PANTHER" id="PTHR12918">
    <property type="entry name" value="CYSTEINE DIOXYGENASE"/>
    <property type="match status" value="1"/>
</dbReference>
<dbReference type="InterPro" id="IPR014710">
    <property type="entry name" value="RmlC-like_jellyroll"/>
</dbReference>
<evidence type="ECO:0000256" key="2">
    <source>
        <dbReference type="ARBA" id="ARBA00013133"/>
    </source>
</evidence>
<dbReference type="GO" id="GO:0019448">
    <property type="term" value="P:L-cysteine catabolic process"/>
    <property type="evidence" value="ECO:0007669"/>
    <property type="project" value="TreeGrafter"/>
</dbReference>
<dbReference type="InterPro" id="IPR010300">
    <property type="entry name" value="CDO_1"/>
</dbReference>
<dbReference type="InterPro" id="IPR011051">
    <property type="entry name" value="RmlC_Cupin_sf"/>
</dbReference>
<dbReference type="SUPFAM" id="SSF51182">
    <property type="entry name" value="RmlC-like cupins"/>
    <property type="match status" value="1"/>
</dbReference>
<evidence type="ECO:0000256" key="9">
    <source>
        <dbReference type="RuleBase" id="RU366010"/>
    </source>
</evidence>
<dbReference type="PANTHER" id="PTHR12918:SF1">
    <property type="entry name" value="CYSTEINE DIOXYGENASE TYPE 1"/>
    <property type="match status" value="1"/>
</dbReference>
<evidence type="ECO:0000256" key="1">
    <source>
        <dbReference type="ARBA" id="ARBA00006622"/>
    </source>
</evidence>
<dbReference type="CDD" id="cd10548">
    <property type="entry name" value="cupin_CDO"/>
    <property type="match status" value="1"/>
</dbReference>
<dbReference type="STRING" id="857566.A0A1E3PFU2"/>
<dbReference type="AlphaFoldDB" id="A0A1E3PFU2"/>
<name>A0A1E3PFU2_9ASCO</name>
<evidence type="ECO:0000256" key="5">
    <source>
        <dbReference type="ARBA" id="ARBA00023002"/>
    </source>
</evidence>
<feature type="binding site" evidence="8">
    <location>
        <position position="123"/>
    </location>
    <ligand>
        <name>Fe cation</name>
        <dbReference type="ChEBI" id="CHEBI:24875"/>
        <note>catalytic</note>
    </ligand>
</feature>
<feature type="binding site" evidence="8">
    <location>
        <position position="121"/>
    </location>
    <ligand>
        <name>Fe cation</name>
        <dbReference type="ChEBI" id="CHEBI:24875"/>
        <note>catalytic</note>
    </ligand>
</feature>
<keyword evidence="7" id="KW-0883">Thioether bond</keyword>
<protein>
    <recommendedName>
        <fullName evidence="2 9">Cysteine dioxygenase</fullName>
        <ecNumber evidence="2 9">1.13.11.20</ecNumber>
    </recommendedName>
</protein>
<comment type="cofactor">
    <cofactor evidence="9">
        <name>Fe cation</name>
        <dbReference type="ChEBI" id="CHEBI:24875"/>
    </cofactor>
    <text evidence="9">Binds 1 Fe cation per subunit.</text>
</comment>
<dbReference type="GO" id="GO:0008198">
    <property type="term" value="F:ferrous iron binding"/>
    <property type="evidence" value="ECO:0007669"/>
    <property type="project" value="TreeGrafter"/>
</dbReference>
<feature type="cross-link" description="3'-(S-cysteinyl)-tyrosine (Cys-Tyr)" evidence="7">
    <location>
        <begin position="128"/>
        <end position="198"/>
    </location>
</feature>
<sequence length="245" mass="26967">MMSPPSIALEKSFSPSASASTSSSGFSRCGSQPLVIKTQFDRLVDDLRAILGPASGIDSESVDVDSLINLMREYTSQIAEWAPFALSDPSRNYTRNGIDEVNAKANLLILVWNPGKGSMVHDHANAHCIMKVLQGELVEELYEWPEGTNGHDVASLPLHMKKQTNLPLDQVAYISDKIGLHRIRNPSPDKIAVSLHLYTPPWAAKFGCRIFDDRTGKSSKADMSRLYSYRGKLLNYSQGGTSHTC</sequence>
<dbReference type="GO" id="GO:0017172">
    <property type="term" value="F:cysteine dioxygenase activity"/>
    <property type="evidence" value="ECO:0007669"/>
    <property type="project" value="UniProtKB-UniRule"/>
</dbReference>
<keyword evidence="3 8" id="KW-0479">Metal-binding</keyword>
<evidence type="ECO:0000313" key="10">
    <source>
        <dbReference type="EMBL" id="ODQ63747.1"/>
    </source>
</evidence>
<dbReference type="EC" id="1.13.11.20" evidence="2 9"/>
<feature type="binding site" evidence="8">
    <location>
        <position position="181"/>
    </location>
    <ligand>
        <name>Fe cation</name>
        <dbReference type="ChEBI" id="CHEBI:24875"/>
        <note>catalytic</note>
    </ligand>
</feature>
<dbReference type="Gene3D" id="2.60.120.10">
    <property type="entry name" value="Jelly Rolls"/>
    <property type="match status" value="1"/>
</dbReference>
<organism evidence="10 11">
    <name type="scientific">Nadsonia fulvescens var. elongata DSM 6958</name>
    <dbReference type="NCBI Taxonomy" id="857566"/>
    <lineage>
        <taxon>Eukaryota</taxon>
        <taxon>Fungi</taxon>
        <taxon>Dikarya</taxon>
        <taxon>Ascomycota</taxon>
        <taxon>Saccharomycotina</taxon>
        <taxon>Dipodascomycetes</taxon>
        <taxon>Dipodascales</taxon>
        <taxon>Dipodascales incertae sedis</taxon>
        <taxon>Nadsonia</taxon>
    </lineage>
</organism>
<proteinExistence type="inferred from homology"/>
<evidence type="ECO:0000256" key="3">
    <source>
        <dbReference type="ARBA" id="ARBA00022723"/>
    </source>
</evidence>
<dbReference type="EMBL" id="KV454414">
    <property type="protein sequence ID" value="ODQ63747.1"/>
    <property type="molecule type" value="Genomic_DNA"/>
</dbReference>
<dbReference type="OrthoDB" id="543511at2759"/>
<evidence type="ECO:0000256" key="6">
    <source>
        <dbReference type="ARBA" id="ARBA00023004"/>
    </source>
</evidence>
<keyword evidence="4 9" id="KW-0223">Dioxygenase</keyword>
<evidence type="ECO:0000256" key="4">
    <source>
        <dbReference type="ARBA" id="ARBA00022964"/>
    </source>
</evidence>
<evidence type="ECO:0000313" key="11">
    <source>
        <dbReference type="Proteomes" id="UP000095009"/>
    </source>
</evidence>
<keyword evidence="6 8" id="KW-0408">Iron</keyword>
<accession>A0A1E3PFU2</accession>
<gene>
    <name evidence="10" type="ORF">NADFUDRAFT_84348</name>
</gene>
<dbReference type="Proteomes" id="UP000095009">
    <property type="component" value="Unassembled WGS sequence"/>
</dbReference>
<evidence type="ECO:0000256" key="7">
    <source>
        <dbReference type="PIRSR" id="PIRSR610300-50"/>
    </source>
</evidence>
<comment type="catalytic activity">
    <reaction evidence="9">
        <text>L-cysteine + O2 = 3-sulfino-L-alanine + H(+)</text>
        <dbReference type="Rhea" id="RHEA:20441"/>
        <dbReference type="ChEBI" id="CHEBI:15378"/>
        <dbReference type="ChEBI" id="CHEBI:15379"/>
        <dbReference type="ChEBI" id="CHEBI:35235"/>
        <dbReference type="ChEBI" id="CHEBI:61085"/>
        <dbReference type="EC" id="1.13.11.20"/>
    </reaction>
</comment>
<reference evidence="10 11" key="1">
    <citation type="journal article" date="2016" name="Proc. Natl. Acad. Sci. U.S.A.">
        <title>Comparative genomics of biotechnologically important yeasts.</title>
        <authorList>
            <person name="Riley R."/>
            <person name="Haridas S."/>
            <person name="Wolfe K.H."/>
            <person name="Lopes M.R."/>
            <person name="Hittinger C.T."/>
            <person name="Goeker M."/>
            <person name="Salamov A.A."/>
            <person name="Wisecaver J.H."/>
            <person name="Long T.M."/>
            <person name="Calvey C.H."/>
            <person name="Aerts A.L."/>
            <person name="Barry K.W."/>
            <person name="Choi C."/>
            <person name="Clum A."/>
            <person name="Coughlan A.Y."/>
            <person name="Deshpande S."/>
            <person name="Douglass A.P."/>
            <person name="Hanson S.J."/>
            <person name="Klenk H.-P."/>
            <person name="LaButti K.M."/>
            <person name="Lapidus A."/>
            <person name="Lindquist E.A."/>
            <person name="Lipzen A.M."/>
            <person name="Meier-Kolthoff J.P."/>
            <person name="Ohm R.A."/>
            <person name="Otillar R.P."/>
            <person name="Pangilinan J.L."/>
            <person name="Peng Y."/>
            <person name="Rokas A."/>
            <person name="Rosa C.A."/>
            <person name="Scheuner C."/>
            <person name="Sibirny A.A."/>
            <person name="Slot J.C."/>
            <person name="Stielow J.B."/>
            <person name="Sun H."/>
            <person name="Kurtzman C.P."/>
            <person name="Blackwell M."/>
            <person name="Grigoriev I.V."/>
            <person name="Jeffries T.W."/>
        </authorList>
    </citation>
    <scope>NUCLEOTIDE SEQUENCE [LARGE SCALE GENOMIC DNA]</scope>
    <source>
        <strain evidence="10 11">DSM 6958</strain>
    </source>
</reference>
<dbReference type="Pfam" id="PF05995">
    <property type="entry name" value="CDO_I"/>
    <property type="match status" value="1"/>
</dbReference>